<protein>
    <recommendedName>
        <fullName evidence="5">Secreted protein</fullName>
    </recommendedName>
</protein>
<dbReference type="RefSeq" id="WP_355401541.1">
    <property type="nucleotide sequence ID" value="NZ_JBEXPZ010000049.1"/>
</dbReference>
<keyword evidence="4" id="KW-1185">Reference proteome</keyword>
<accession>A0ABV2V938</accession>
<proteinExistence type="predicted"/>
<dbReference type="EMBL" id="JBEXPZ010000049">
    <property type="protein sequence ID" value="MET9849154.1"/>
    <property type="molecule type" value="Genomic_DNA"/>
</dbReference>
<keyword evidence="2" id="KW-1133">Transmembrane helix</keyword>
<evidence type="ECO:0000313" key="4">
    <source>
        <dbReference type="Proteomes" id="UP001550210"/>
    </source>
</evidence>
<evidence type="ECO:0000256" key="1">
    <source>
        <dbReference type="SAM" id="MobiDB-lite"/>
    </source>
</evidence>
<feature type="transmembrane region" description="Helical" evidence="2">
    <location>
        <begin position="6"/>
        <end position="25"/>
    </location>
</feature>
<gene>
    <name evidence="3" type="ORF">ABZZ21_32335</name>
</gene>
<name>A0ABV2V938_9ACTN</name>
<reference evidence="3 4" key="1">
    <citation type="submission" date="2024-06" db="EMBL/GenBank/DDBJ databases">
        <title>The Natural Products Discovery Center: Release of the First 8490 Sequenced Strains for Exploring Actinobacteria Biosynthetic Diversity.</title>
        <authorList>
            <person name="Kalkreuter E."/>
            <person name="Kautsar S.A."/>
            <person name="Yang D."/>
            <person name="Bader C.D."/>
            <person name="Teijaro C.N."/>
            <person name="Fluegel L."/>
            <person name="Davis C.M."/>
            <person name="Simpson J.R."/>
            <person name="Lauterbach L."/>
            <person name="Steele A.D."/>
            <person name="Gui C."/>
            <person name="Meng S."/>
            <person name="Li G."/>
            <person name="Viehrig K."/>
            <person name="Ye F."/>
            <person name="Su P."/>
            <person name="Kiefer A.F."/>
            <person name="Nichols A."/>
            <person name="Cepeda A.J."/>
            <person name="Yan W."/>
            <person name="Fan B."/>
            <person name="Jiang Y."/>
            <person name="Adhikari A."/>
            <person name="Zheng C.-J."/>
            <person name="Schuster L."/>
            <person name="Cowan T.M."/>
            <person name="Smanski M.J."/>
            <person name="Chevrette M.G."/>
            <person name="De Carvalho L.P.S."/>
            <person name="Shen B."/>
        </authorList>
    </citation>
    <scope>NUCLEOTIDE SEQUENCE [LARGE SCALE GENOMIC DNA]</scope>
    <source>
        <strain evidence="3 4">NPDC006434</strain>
    </source>
</reference>
<keyword evidence="2" id="KW-0472">Membrane</keyword>
<evidence type="ECO:0000313" key="3">
    <source>
        <dbReference type="EMBL" id="MET9849154.1"/>
    </source>
</evidence>
<evidence type="ECO:0008006" key="5">
    <source>
        <dbReference type="Google" id="ProtNLM"/>
    </source>
</evidence>
<organism evidence="3 4">
    <name type="scientific">Streptomyces ossamyceticus</name>
    <dbReference type="NCBI Taxonomy" id="249581"/>
    <lineage>
        <taxon>Bacteria</taxon>
        <taxon>Bacillati</taxon>
        <taxon>Actinomycetota</taxon>
        <taxon>Actinomycetes</taxon>
        <taxon>Kitasatosporales</taxon>
        <taxon>Streptomycetaceae</taxon>
        <taxon>Streptomyces</taxon>
    </lineage>
</organism>
<dbReference type="Proteomes" id="UP001550210">
    <property type="component" value="Unassembled WGS sequence"/>
</dbReference>
<keyword evidence="2" id="KW-0812">Transmembrane</keyword>
<feature type="region of interest" description="Disordered" evidence="1">
    <location>
        <begin position="188"/>
        <end position="240"/>
    </location>
</feature>
<evidence type="ECO:0000256" key="2">
    <source>
        <dbReference type="SAM" id="Phobius"/>
    </source>
</evidence>
<sequence length="240" mass="26179">MSTGVIIALIVIVAVVVVLAAVLTLRARGASNGGGSLKRRFGPEYDRTVAHHDGDERAAARELAERVKRHGSLERRPLPSAERERYEARWAAAQERFVDSPREAVVEADRLIADLAGARGFPDGGRYETQLEALSVHHAHHVHGYRRLHRAAQGGSPDTATADGRSGVGTEELREAMVEGRALFEDLVAPGRHDTRADRDAGTEPDRSAADRRHTTTTAARSDGRHHLPWGLTRRHAKGS</sequence>
<comment type="caution">
    <text evidence="3">The sequence shown here is derived from an EMBL/GenBank/DDBJ whole genome shotgun (WGS) entry which is preliminary data.</text>
</comment>
<feature type="compositionally biased region" description="Basic and acidic residues" evidence="1">
    <location>
        <begin position="191"/>
        <end position="214"/>
    </location>
</feature>